<sequence>MSSTPSIPIPIADIPTKVATTLGALFTGATIAAVIYFLCSNRTLTVME</sequence>
<organism evidence="2 3">
    <name type="scientific">Armillaria ostoyae</name>
    <name type="common">Armillaria root rot fungus</name>
    <dbReference type="NCBI Taxonomy" id="47428"/>
    <lineage>
        <taxon>Eukaryota</taxon>
        <taxon>Fungi</taxon>
        <taxon>Dikarya</taxon>
        <taxon>Basidiomycota</taxon>
        <taxon>Agaricomycotina</taxon>
        <taxon>Agaricomycetes</taxon>
        <taxon>Agaricomycetidae</taxon>
        <taxon>Agaricales</taxon>
        <taxon>Marasmiineae</taxon>
        <taxon>Physalacriaceae</taxon>
        <taxon>Armillaria</taxon>
    </lineage>
</organism>
<dbReference type="EMBL" id="FUEG01000032">
    <property type="protein sequence ID" value="SJL16084.1"/>
    <property type="molecule type" value="Genomic_DNA"/>
</dbReference>
<protein>
    <submittedName>
        <fullName evidence="2">Uncharacterized protein</fullName>
    </submittedName>
</protein>
<feature type="transmembrane region" description="Helical" evidence="1">
    <location>
        <begin position="20"/>
        <end position="39"/>
    </location>
</feature>
<accession>A0A284S4Z1</accession>
<dbReference type="AlphaFoldDB" id="A0A284S4Z1"/>
<name>A0A284S4Z1_ARMOS</name>
<keyword evidence="1" id="KW-0812">Transmembrane</keyword>
<dbReference type="Proteomes" id="UP000219338">
    <property type="component" value="Unassembled WGS sequence"/>
</dbReference>
<evidence type="ECO:0000313" key="2">
    <source>
        <dbReference type="EMBL" id="SJL16084.1"/>
    </source>
</evidence>
<evidence type="ECO:0000313" key="3">
    <source>
        <dbReference type="Proteomes" id="UP000219338"/>
    </source>
</evidence>
<gene>
    <name evidence="2" type="ORF">ARMOST_19600</name>
</gene>
<keyword evidence="3" id="KW-1185">Reference proteome</keyword>
<evidence type="ECO:0000256" key="1">
    <source>
        <dbReference type="SAM" id="Phobius"/>
    </source>
</evidence>
<reference evidence="3" key="1">
    <citation type="journal article" date="2017" name="Nat. Ecol. Evol.">
        <title>Genome expansion and lineage-specific genetic innovations in the forest pathogenic fungi Armillaria.</title>
        <authorList>
            <person name="Sipos G."/>
            <person name="Prasanna A.N."/>
            <person name="Walter M.C."/>
            <person name="O'Connor E."/>
            <person name="Balint B."/>
            <person name="Krizsan K."/>
            <person name="Kiss B."/>
            <person name="Hess J."/>
            <person name="Varga T."/>
            <person name="Slot J."/>
            <person name="Riley R."/>
            <person name="Boka B."/>
            <person name="Rigling D."/>
            <person name="Barry K."/>
            <person name="Lee J."/>
            <person name="Mihaltcheva S."/>
            <person name="LaButti K."/>
            <person name="Lipzen A."/>
            <person name="Waldron R."/>
            <person name="Moloney N.M."/>
            <person name="Sperisen C."/>
            <person name="Kredics L."/>
            <person name="Vagvoelgyi C."/>
            <person name="Patrignani A."/>
            <person name="Fitzpatrick D."/>
            <person name="Nagy I."/>
            <person name="Doyle S."/>
            <person name="Anderson J.B."/>
            <person name="Grigoriev I.V."/>
            <person name="Gueldener U."/>
            <person name="Muensterkoetter M."/>
            <person name="Nagy L.G."/>
        </authorList>
    </citation>
    <scope>NUCLEOTIDE SEQUENCE [LARGE SCALE GENOMIC DNA]</scope>
    <source>
        <strain evidence="3">C18/9</strain>
    </source>
</reference>
<keyword evidence="1" id="KW-1133">Transmembrane helix</keyword>
<proteinExistence type="predicted"/>
<keyword evidence="1" id="KW-0472">Membrane</keyword>